<reference evidence="1" key="1">
    <citation type="journal article" date="2018" name="Chem. Sci.">
        <title>Self-resistance guided genome mining uncovers new topoisomerase inhibitors from myxobacteria.</title>
        <authorList>
            <person name="Panter F."/>
            <person name="Krug D."/>
            <person name="Baumann S."/>
            <person name="Muller R."/>
        </authorList>
    </citation>
    <scope>NUCLEOTIDE SEQUENCE</scope>
    <source>
        <strain evidence="1">And48</strain>
    </source>
</reference>
<dbReference type="Pfam" id="PF04199">
    <property type="entry name" value="Cyclase"/>
    <property type="match status" value="1"/>
</dbReference>
<sequence>MQTHPSRNVPHLVDLSVPVDANHWEPDVIRCEYIDHRRGADLLGSALIHSRGRGSRLAKAREWLKHKLGFGVDHRDFPDGKGLSLMRYTLTTHTGTHMDAPFHYGDVDANGDRARTICEVPLEWCFRDGVVLDVRGEPGDGPVTRDEVIEELERIDYTLKPLDVVLLRTGGDLHVGRPGYFTHFRGVTEAATRWLVEQGIRVIGIDSFGFDAPFHQMLEDYVRTRDPRALWPAHLFGRKKEYCQLERLANLDKLERPHGFKVSCFPIKLARADAAWCRVVALF</sequence>
<dbReference type="EMBL" id="MH048639">
    <property type="protein sequence ID" value="AXM42924.1"/>
    <property type="molecule type" value="Genomic_DNA"/>
</dbReference>
<evidence type="ECO:0000313" key="1">
    <source>
        <dbReference type="EMBL" id="AXM42924.1"/>
    </source>
</evidence>
<dbReference type="AlphaFoldDB" id="A0A346D7A9"/>
<organism evidence="1">
    <name type="scientific">Pyxidicoccus fallax</name>
    <dbReference type="NCBI Taxonomy" id="394095"/>
    <lineage>
        <taxon>Bacteria</taxon>
        <taxon>Pseudomonadati</taxon>
        <taxon>Myxococcota</taxon>
        <taxon>Myxococcia</taxon>
        <taxon>Myxococcales</taxon>
        <taxon>Cystobacterineae</taxon>
        <taxon>Myxococcaceae</taxon>
        <taxon>Pyxidicoccus</taxon>
    </lineage>
</organism>
<evidence type="ECO:0000313" key="3">
    <source>
        <dbReference type="Proteomes" id="UP000518300"/>
    </source>
</evidence>
<proteinExistence type="predicted"/>
<dbReference type="InterPro" id="IPR007325">
    <property type="entry name" value="KFase/CYL"/>
</dbReference>
<dbReference type="SUPFAM" id="SSF102198">
    <property type="entry name" value="Putative cyclase"/>
    <property type="match status" value="1"/>
</dbReference>
<dbReference type="InterPro" id="IPR037175">
    <property type="entry name" value="KFase_sf"/>
</dbReference>
<dbReference type="GO" id="GO:0019441">
    <property type="term" value="P:L-tryptophan catabolic process to kynurenine"/>
    <property type="evidence" value="ECO:0007669"/>
    <property type="project" value="InterPro"/>
</dbReference>
<name>A0A346D7A9_9BACT</name>
<keyword evidence="3" id="KW-1185">Reference proteome</keyword>
<dbReference type="GO" id="GO:0004061">
    <property type="term" value="F:arylformamidase activity"/>
    <property type="evidence" value="ECO:0007669"/>
    <property type="project" value="InterPro"/>
</dbReference>
<dbReference type="Gene3D" id="3.50.30.50">
    <property type="entry name" value="Putative cyclase"/>
    <property type="match status" value="1"/>
</dbReference>
<dbReference type="Proteomes" id="UP000518300">
    <property type="component" value="Unassembled WGS sequence"/>
</dbReference>
<dbReference type="PANTHER" id="PTHR31118:SF12">
    <property type="entry name" value="CYCLASE-LIKE PROTEIN 2"/>
    <property type="match status" value="1"/>
</dbReference>
<dbReference type="PANTHER" id="PTHR31118">
    <property type="entry name" value="CYCLASE-LIKE PROTEIN 2"/>
    <property type="match status" value="1"/>
</dbReference>
<protein>
    <submittedName>
        <fullName evidence="2">Cyclase family protein</fullName>
    </submittedName>
    <submittedName>
        <fullName evidence="1">Second ring cyclase/aromatase</fullName>
    </submittedName>
</protein>
<dbReference type="EMBL" id="JABBJJ010000119">
    <property type="protein sequence ID" value="NMO18035.1"/>
    <property type="molecule type" value="Genomic_DNA"/>
</dbReference>
<accession>A0A346D7A9</accession>
<dbReference type="RefSeq" id="WP_169347311.1">
    <property type="nucleotide sequence ID" value="NZ_JABBJJ010000119.1"/>
</dbReference>
<reference evidence="2 3" key="2">
    <citation type="submission" date="2020-04" db="EMBL/GenBank/DDBJ databases">
        <title>Draft genome of Pyxidicoccus fallax type strain.</title>
        <authorList>
            <person name="Whitworth D.E."/>
        </authorList>
    </citation>
    <scope>NUCLEOTIDE SEQUENCE [LARGE SCALE GENOMIC DNA]</scope>
    <source>
        <strain evidence="2 3">DSM 14698</strain>
    </source>
</reference>
<evidence type="ECO:0000313" key="2">
    <source>
        <dbReference type="EMBL" id="NMO18035.1"/>
    </source>
</evidence>
<gene>
    <name evidence="1" type="primary">pcyB</name>
    <name evidence="2" type="ORF">HG543_24710</name>
</gene>